<keyword evidence="3" id="KW-1185">Reference proteome</keyword>
<proteinExistence type="predicted"/>
<name>A0ABP3ITJ5_9ACTN</name>
<organism evidence="2 3">
    <name type="scientific">Streptomyces luteireticuli</name>
    <dbReference type="NCBI Taxonomy" id="173858"/>
    <lineage>
        <taxon>Bacteria</taxon>
        <taxon>Bacillati</taxon>
        <taxon>Actinomycetota</taxon>
        <taxon>Actinomycetes</taxon>
        <taxon>Kitasatosporales</taxon>
        <taxon>Streptomycetaceae</taxon>
        <taxon>Streptomyces</taxon>
    </lineage>
</organism>
<dbReference type="InterPro" id="IPR023393">
    <property type="entry name" value="START-like_dom_sf"/>
</dbReference>
<dbReference type="InterPro" id="IPR005031">
    <property type="entry name" value="COQ10_START"/>
</dbReference>
<accession>A0ABP3ITJ5</accession>
<comment type="caution">
    <text evidence="2">The sequence shown here is derived from an EMBL/GenBank/DDBJ whole genome shotgun (WGS) entry which is preliminary data.</text>
</comment>
<feature type="domain" description="Coenzyme Q-binding protein COQ10 START" evidence="1">
    <location>
        <begin position="29"/>
        <end position="140"/>
    </location>
</feature>
<reference evidence="3" key="1">
    <citation type="journal article" date="2019" name="Int. J. Syst. Evol. Microbiol.">
        <title>The Global Catalogue of Microorganisms (GCM) 10K type strain sequencing project: providing services to taxonomists for standard genome sequencing and annotation.</title>
        <authorList>
            <consortium name="The Broad Institute Genomics Platform"/>
            <consortium name="The Broad Institute Genome Sequencing Center for Infectious Disease"/>
            <person name="Wu L."/>
            <person name="Ma J."/>
        </authorList>
    </citation>
    <scope>NUCLEOTIDE SEQUENCE [LARGE SCALE GENOMIC DNA]</scope>
    <source>
        <strain evidence="3">JCM 4788</strain>
    </source>
</reference>
<dbReference type="Pfam" id="PF03364">
    <property type="entry name" value="Polyketide_cyc"/>
    <property type="match status" value="1"/>
</dbReference>
<evidence type="ECO:0000313" key="3">
    <source>
        <dbReference type="Proteomes" id="UP001500879"/>
    </source>
</evidence>
<evidence type="ECO:0000259" key="1">
    <source>
        <dbReference type="Pfam" id="PF03364"/>
    </source>
</evidence>
<gene>
    <name evidence="2" type="ORF">GCM10010357_53690</name>
</gene>
<dbReference type="SUPFAM" id="SSF55961">
    <property type="entry name" value="Bet v1-like"/>
    <property type="match status" value="1"/>
</dbReference>
<protein>
    <submittedName>
        <fullName evidence="2">SRPBCC family protein</fullName>
    </submittedName>
</protein>
<dbReference type="Gene3D" id="3.30.530.20">
    <property type="match status" value="1"/>
</dbReference>
<sequence>MRIQGFLLSAGRMTSRRHLYRFREHWDLDASPDAVYAALEAVDDYPSWWPQLSFARIDRHSGTLGIRSFLRYELRLAARERRRDPGARVLEVAVDGDLAGWIRWTVLPHGPGARARFEQEVELRNPRMRRWALVGRPVFRASHDWVLCRGRRGLRRRLAGPAAGI</sequence>
<dbReference type="Proteomes" id="UP001500879">
    <property type="component" value="Unassembled WGS sequence"/>
</dbReference>
<dbReference type="EMBL" id="BAAABX010000057">
    <property type="protein sequence ID" value="GAA0425415.1"/>
    <property type="molecule type" value="Genomic_DNA"/>
</dbReference>
<evidence type="ECO:0000313" key="2">
    <source>
        <dbReference type="EMBL" id="GAA0425415.1"/>
    </source>
</evidence>